<evidence type="ECO:0000256" key="5">
    <source>
        <dbReference type="ARBA" id="ARBA00022741"/>
    </source>
</evidence>
<dbReference type="InterPro" id="IPR001650">
    <property type="entry name" value="Helicase_C-like"/>
</dbReference>
<feature type="domain" description="Helicase ATP-binding" evidence="17">
    <location>
        <begin position="192"/>
        <end position="363"/>
    </location>
</feature>
<dbReference type="SUPFAM" id="SSF52540">
    <property type="entry name" value="P-loop containing nucleoside triphosphate hydrolases"/>
    <property type="match status" value="1"/>
</dbReference>
<dbReference type="CDD" id="cd17959">
    <property type="entry name" value="DEADc_DDX54"/>
    <property type="match status" value="1"/>
</dbReference>
<evidence type="ECO:0000256" key="2">
    <source>
        <dbReference type="ARBA" id="ARBA00010379"/>
    </source>
</evidence>
<evidence type="ECO:0000256" key="7">
    <source>
        <dbReference type="ARBA" id="ARBA00022806"/>
    </source>
</evidence>
<dbReference type="InterPro" id="IPR050079">
    <property type="entry name" value="DEAD_box_RNA_helicase"/>
</dbReference>
<evidence type="ECO:0000256" key="11">
    <source>
        <dbReference type="ARBA" id="ARBA00047984"/>
    </source>
</evidence>
<feature type="compositionally biased region" description="Acidic residues" evidence="16">
    <location>
        <begin position="661"/>
        <end position="670"/>
    </location>
</feature>
<dbReference type="GO" id="GO:0005730">
    <property type="term" value="C:nucleolus"/>
    <property type="evidence" value="ECO:0007669"/>
    <property type="project" value="UniProtKB-SubCell"/>
</dbReference>
<dbReference type="PANTHER" id="PTHR47959">
    <property type="entry name" value="ATP-DEPENDENT RNA HELICASE RHLE-RELATED"/>
    <property type="match status" value="1"/>
</dbReference>
<feature type="compositionally biased region" description="Basic residues" evidence="16">
    <location>
        <begin position="863"/>
        <end position="873"/>
    </location>
</feature>
<dbReference type="GO" id="GO:0003677">
    <property type="term" value="F:DNA binding"/>
    <property type="evidence" value="ECO:0007669"/>
    <property type="project" value="InterPro"/>
</dbReference>
<evidence type="ECO:0000256" key="13">
    <source>
        <dbReference type="ARBA" id="ARBA00064259"/>
    </source>
</evidence>
<dbReference type="Pfam" id="PF00270">
    <property type="entry name" value="DEAD"/>
    <property type="match status" value="1"/>
</dbReference>
<dbReference type="InterPro" id="IPR014001">
    <property type="entry name" value="Helicase_ATP-bd"/>
</dbReference>
<dbReference type="InterPro" id="IPR000629">
    <property type="entry name" value="RNA-helicase_DEAD-box_CS"/>
</dbReference>
<dbReference type="SMART" id="SM00487">
    <property type="entry name" value="DEXDc"/>
    <property type="match status" value="1"/>
</dbReference>
<dbReference type="GO" id="GO:0003723">
    <property type="term" value="F:RNA binding"/>
    <property type="evidence" value="ECO:0007669"/>
    <property type="project" value="UniProtKB-KW"/>
</dbReference>
<feature type="compositionally biased region" description="Basic and acidic residues" evidence="16">
    <location>
        <begin position="793"/>
        <end position="805"/>
    </location>
</feature>
<dbReference type="SMART" id="SM00490">
    <property type="entry name" value="HELICc"/>
    <property type="match status" value="1"/>
</dbReference>
<dbReference type="Pfam" id="PF00271">
    <property type="entry name" value="Helicase_C"/>
    <property type="match status" value="1"/>
</dbReference>
<dbReference type="Pfam" id="PF08147">
    <property type="entry name" value="DBP10CT"/>
    <property type="match status" value="1"/>
</dbReference>
<evidence type="ECO:0000256" key="3">
    <source>
        <dbReference type="ARBA" id="ARBA00012552"/>
    </source>
</evidence>
<keyword evidence="7" id="KW-0347">Helicase</keyword>
<dbReference type="InterPro" id="IPR027417">
    <property type="entry name" value="P-loop_NTPase"/>
</dbReference>
<dbReference type="FunFam" id="3.40.50.300:FF:000784">
    <property type="entry name" value="ATP-dependent RNA helicase DDX54"/>
    <property type="match status" value="1"/>
</dbReference>
<keyword evidence="4" id="KW-0597">Phosphoprotein</keyword>
<evidence type="ECO:0000259" key="18">
    <source>
        <dbReference type="PROSITE" id="PS51194"/>
    </source>
</evidence>
<comment type="caution">
    <text evidence="19">The sequence shown here is derived from an EMBL/GenBank/DDBJ whole genome shotgun (WGS) entry which is preliminary data.</text>
</comment>
<evidence type="ECO:0000256" key="10">
    <source>
        <dbReference type="ARBA" id="ARBA00023242"/>
    </source>
</evidence>
<evidence type="ECO:0000256" key="1">
    <source>
        <dbReference type="ARBA" id="ARBA00004604"/>
    </source>
</evidence>
<dbReference type="GO" id="GO:0006396">
    <property type="term" value="P:RNA processing"/>
    <property type="evidence" value="ECO:0007669"/>
    <property type="project" value="UniProtKB-ARBA"/>
</dbReference>
<keyword evidence="9" id="KW-0694">RNA-binding</keyword>
<dbReference type="PANTHER" id="PTHR47959:SF8">
    <property type="entry name" value="RNA HELICASE"/>
    <property type="match status" value="1"/>
</dbReference>
<reference evidence="19 20" key="1">
    <citation type="submission" date="2016-07" db="EMBL/GenBank/DDBJ databases">
        <title>Disparate Historic Effective Population Sizes Predicted by Modern Levels of Genome Diversity for the Scaled Quail (Callipepla squamata) and the Northern Bobwhite (Colinus virginianus): Inferences from First and Second Generation Draft Genome Assemblies for Sympatric New World Quail.</title>
        <authorList>
            <person name="Oldeschulte D.L."/>
            <person name="Halley Y.A."/>
            <person name="Bhattarai E.K."/>
            <person name="Brashear W.A."/>
            <person name="Hill J."/>
            <person name="Metz R.P."/>
            <person name="Johnson C.D."/>
            <person name="Rollins D."/>
            <person name="Peterson M.J."/>
            <person name="Bickhart D.M."/>
            <person name="Decker J.E."/>
            <person name="Seabury C.M."/>
        </authorList>
    </citation>
    <scope>NUCLEOTIDE SEQUENCE [LARGE SCALE GENOMIC DNA]</scope>
    <source>
        <strain evidence="19 20">Texas</strain>
        <tissue evidence="19">Leg muscle</tissue>
    </source>
</reference>
<dbReference type="GO" id="GO:0005524">
    <property type="term" value="F:ATP binding"/>
    <property type="evidence" value="ECO:0007669"/>
    <property type="project" value="UniProtKB-KW"/>
</dbReference>
<dbReference type="GO" id="GO:0003724">
    <property type="term" value="F:RNA helicase activity"/>
    <property type="evidence" value="ECO:0007669"/>
    <property type="project" value="UniProtKB-EC"/>
</dbReference>
<dbReference type="InterPro" id="IPR027816">
    <property type="entry name" value="MAJIN"/>
</dbReference>
<dbReference type="GO" id="GO:0005829">
    <property type="term" value="C:cytosol"/>
    <property type="evidence" value="ECO:0007669"/>
    <property type="project" value="TreeGrafter"/>
</dbReference>
<evidence type="ECO:0000256" key="15">
    <source>
        <dbReference type="ARBA" id="ARBA00075544"/>
    </source>
</evidence>
<comment type="catalytic activity">
    <reaction evidence="11">
        <text>ATP + H2O = ADP + phosphate + H(+)</text>
        <dbReference type="Rhea" id="RHEA:13065"/>
        <dbReference type="ChEBI" id="CHEBI:15377"/>
        <dbReference type="ChEBI" id="CHEBI:15378"/>
        <dbReference type="ChEBI" id="CHEBI:30616"/>
        <dbReference type="ChEBI" id="CHEBI:43474"/>
        <dbReference type="ChEBI" id="CHEBI:456216"/>
        <dbReference type="EC" id="3.6.4.13"/>
    </reaction>
</comment>
<evidence type="ECO:0000256" key="9">
    <source>
        <dbReference type="ARBA" id="ARBA00022884"/>
    </source>
</evidence>
<proteinExistence type="inferred from homology"/>
<evidence type="ECO:0000256" key="6">
    <source>
        <dbReference type="ARBA" id="ARBA00022801"/>
    </source>
</evidence>
<dbReference type="GO" id="GO:0016887">
    <property type="term" value="F:ATP hydrolysis activity"/>
    <property type="evidence" value="ECO:0007669"/>
    <property type="project" value="RHEA"/>
</dbReference>
<dbReference type="AlphaFoldDB" id="A0A226MKY9"/>
<keyword evidence="10" id="KW-0539">Nucleus</keyword>
<sequence>MSLKPFAYPLPETRFLHAGRVVYKFKIRYGDLRGAPELNTECAVKELENGRVVVERYQCKVCNVLKVKRKSEIPGSTEMEETVKRRRVEGRAETSYPKLRTDRPGAESIHRMIKVERGFKKGRVWNTMWNKEQKEVSMKVKCSRWTKSQPKELWSQNEEVSQSSGEGLSYPVFKGVMKKGYKVPTPIQRKAIPVILRGRDVVAMARTGSGKTACFLLPMFERLKAPSPSGARALILSPTRELALQTLKFTKELGKFTGLKTTLVLGGDKMEDQFAALHENPDIIIATPGRLVHVAVEMNLKLQSVEYVVFDEADRLFEMGFAEQLQEILARLPGSHQTVLFSATLPKLLVEFARAGLTEPMLIRLDVESKLSEQLKLAFFHVRGDDKPAVLLHLLRSVVKPQDQTVVFVATKHHTEYLKELLTSQGICCTHIYSSLDPTARKINIAKFAHGKCPVLLVTDVAARGLDIPMLDNVINYSFPAKSKLFLHRVGRVARAGRSGTAYSLVAPDEMPYIFDLHLFLGRPVILAGAQEMPADADGVLGRVPQSLLDDEECLLLTDHQGSLELQSLRRVADNAQKQYLRSRPGPSPESIKRVKEMDTAQLGIHPLFSAHFEDTELERLNIMRSKRRHDRVLIEKFQRGQEEKRAAALREQGLRPSRPEEEEGEEENLQEVFSTVVGRKRKRSRAAEDGAKKKPQPAAQRDEDFYIPYRPKDFESERGLSVGGEGSAFEQQAAGAVLDLMGDESHNLNRSKQLLKWDRKRKRFVGQTGQEEKKKVRTESGRYISSSYKNNLYEKWKQKHKVDERDDDEDNQGGREQLRGKHRRGHAPRQPQGKVRSELKNKQQILKQRKAAAKQRFLQRGGLKRLKARNRQRMRELQQMAFGRRIGGTKKGKLRKKM</sequence>
<comment type="subunit">
    <text evidence="13">Interacts in a hormone-dependent manner with nuclear receptors.</text>
</comment>
<evidence type="ECO:0000259" key="17">
    <source>
        <dbReference type="PROSITE" id="PS51192"/>
    </source>
</evidence>
<organism evidence="19 20">
    <name type="scientific">Callipepla squamata</name>
    <name type="common">Scaled quail</name>
    <dbReference type="NCBI Taxonomy" id="9009"/>
    <lineage>
        <taxon>Eukaryota</taxon>
        <taxon>Metazoa</taxon>
        <taxon>Chordata</taxon>
        <taxon>Craniata</taxon>
        <taxon>Vertebrata</taxon>
        <taxon>Euteleostomi</taxon>
        <taxon>Archelosauria</taxon>
        <taxon>Archosauria</taxon>
        <taxon>Dinosauria</taxon>
        <taxon>Saurischia</taxon>
        <taxon>Theropoda</taxon>
        <taxon>Coelurosauria</taxon>
        <taxon>Aves</taxon>
        <taxon>Neognathae</taxon>
        <taxon>Galloanserae</taxon>
        <taxon>Galliformes</taxon>
        <taxon>Odontophoridae</taxon>
        <taxon>Callipepla</taxon>
    </lineage>
</organism>
<comment type="function">
    <text evidence="12">Has RNA-dependent ATPase activity. Represses the transcriptional activity of nuclear receptors.</text>
</comment>
<dbReference type="PROSITE" id="PS51192">
    <property type="entry name" value="HELICASE_ATP_BIND_1"/>
    <property type="match status" value="1"/>
</dbReference>
<dbReference type="Gene3D" id="3.40.50.300">
    <property type="entry name" value="P-loop containing nucleotide triphosphate hydrolases"/>
    <property type="match status" value="2"/>
</dbReference>
<keyword evidence="20" id="KW-1185">Reference proteome</keyword>
<evidence type="ECO:0000256" key="12">
    <source>
        <dbReference type="ARBA" id="ARBA00055126"/>
    </source>
</evidence>
<dbReference type="Pfam" id="PF15077">
    <property type="entry name" value="MAJIN"/>
    <property type="match status" value="1"/>
</dbReference>
<accession>A0A226MKY9</accession>
<evidence type="ECO:0000313" key="19">
    <source>
        <dbReference type="EMBL" id="OXB55941.1"/>
    </source>
</evidence>
<evidence type="ECO:0000256" key="8">
    <source>
        <dbReference type="ARBA" id="ARBA00022840"/>
    </source>
</evidence>
<feature type="domain" description="Helicase C-terminal" evidence="18">
    <location>
        <begin position="390"/>
        <end position="541"/>
    </location>
</feature>
<gene>
    <name evidence="19" type="ORF">ASZ78_003885</name>
</gene>
<dbReference type="STRING" id="9009.A0A226MKY9"/>
<dbReference type="PROSITE" id="PS51194">
    <property type="entry name" value="HELICASE_CTER"/>
    <property type="match status" value="1"/>
</dbReference>
<dbReference type="InterPro" id="IPR012541">
    <property type="entry name" value="DBP10_C"/>
</dbReference>
<evidence type="ECO:0000256" key="4">
    <source>
        <dbReference type="ARBA" id="ARBA00022553"/>
    </source>
</evidence>
<feature type="compositionally biased region" description="Basic residues" evidence="16">
    <location>
        <begin position="888"/>
        <end position="899"/>
    </location>
</feature>
<dbReference type="CDD" id="cd18787">
    <property type="entry name" value="SF2_C_DEAD"/>
    <property type="match status" value="1"/>
</dbReference>
<feature type="region of interest" description="Disordered" evidence="16">
    <location>
        <begin position="745"/>
        <end position="899"/>
    </location>
</feature>
<comment type="subcellular location">
    <subcellularLocation>
        <location evidence="1">Nucleus</location>
        <location evidence="1">Nucleolus</location>
    </subcellularLocation>
</comment>
<dbReference type="InterPro" id="IPR011545">
    <property type="entry name" value="DEAD/DEAH_box_helicase_dom"/>
</dbReference>
<keyword evidence="6" id="KW-0378">Hydrolase</keyword>
<name>A0A226MKY9_CALSU</name>
<dbReference type="InterPro" id="IPR033517">
    <property type="entry name" value="DDX54/DBP10_DEAD-box_helicase"/>
</dbReference>
<evidence type="ECO:0000313" key="20">
    <source>
        <dbReference type="Proteomes" id="UP000198323"/>
    </source>
</evidence>
<dbReference type="EC" id="3.6.4.13" evidence="3"/>
<feature type="compositionally biased region" description="Basic and acidic residues" evidence="16">
    <location>
        <begin position="771"/>
        <end position="781"/>
    </location>
</feature>
<evidence type="ECO:0000256" key="16">
    <source>
        <dbReference type="SAM" id="MobiDB-lite"/>
    </source>
</evidence>
<dbReference type="PROSITE" id="PS00039">
    <property type="entry name" value="DEAD_ATP_HELICASE"/>
    <property type="match status" value="1"/>
</dbReference>
<dbReference type="SMART" id="SM01123">
    <property type="entry name" value="DBP10CT"/>
    <property type="match status" value="1"/>
</dbReference>
<comment type="similarity">
    <text evidence="2">Belongs to the DEAD box helicase family. DDX54/DBP10 subfamily.</text>
</comment>
<dbReference type="EMBL" id="MCFN01000685">
    <property type="protein sequence ID" value="OXB55941.1"/>
    <property type="molecule type" value="Genomic_DNA"/>
</dbReference>
<dbReference type="FunFam" id="3.40.50.300:FF:000865">
    <property type="entry name" value="ATP-dependent RNA helicase DDX54"/>
    <property type="match status" value="1"/>
</dbReference>
<evidence type="ECO:0000256" key="14">
    <source>
        <dbReference type="ARBA" id="ARBA00068312"/>
    </source>
</evidence>
<keyword evidence="5" id="KW-0547">Nucleotide-binding</keyword>
<protein>
    <recommendedName>
        <fullName evidence="14">ATP-dependent RNA helicase DDX54</fullName>
        <ecNumber evidence="3">3.6.4.13</ecNumber>
    </recommendedName>
    <alternativeName>
        <fullName evidence="15">DEAD box protein 54</fullName>
    </alternativeName>
</protein>
<feature type="region of interest" description="Disordered" evidence="16">
    <location>
        <begin position="645"/>
        <end position="707"/>
    </location>
</feature>
<dbReference type="Proteomes" id="UP000198323">
    <property type="component" value="Unassembled WGS sequence"/>
</dbReference>
<keyword evidence="8" id="KW-0067">ATP-binding</keyword>
<dbReference type="OrthoDB" id="10261375at2759"/>